<dbReference type="InterPro" id="IPR029058">
    <property type="entry name" value="AB_hydrolase_fold"/>
</dbReference>
<dbReference type="PANTHER" id="PTHR33428:SF14">
    <property type="entry name" value="CARBOXYLESTERASE TYPE B DOMAIN-CONTAINING PROTEIN"/>
    <property type="match status" value="1"/>
</dbReference>
<dbReference type="AlphaFoldDB" id="A0A9X1WK78"/>
<comment type="caution">
    <text evidence="1">The sequence shown here is derived from an EMBL/GenBank/DDBJ whole genome shotgun (WGS) entry which is preliminary data.</text>
</comment>
<dbReference type="RefSeq" id="WP_244803648.1">
    <property type="nucleotide sequence ID" value="NZ_JALIEA010000011.1"/>
</dbReference>
<proteinExistence type="predicted"/>
<dbReference type="SUPFAM" id="SSF53474">
    <property type="entry name" value="alpha/beta-Hydrolases"/>
    <property type="match status" value="1"/>
</dbReference>
<keyword evidence="1" id="KW-0378">Hydrolase</keyword>
<protein>
    <submittedName>
        <fullName evidence="1">Alpha/beta hydrolase</fullName>
    </submittedName>
</protein>
<gene>
    <name evidence="1" type="ORF">MUN33_04160</name>
</gene>
<organism evidence="1 2">
    <name type="scientific">Corynebacterium kalidii</name>
    <dbReference type="NCBI Taxonomy" id="2931982"/>
    <lineage>
        <taxon>Bacteria</taxon>
        <taxon>Bacillati</taxon>
        <taxon>Actinomycetota</taxon>
        <taxon>Actinomycetes</taxon>
        <taxon>Mycobacteriales</taxon>
        <taxon>Corynebacteriaceae</taxon>
        <taxon>Corynebacterium</taxon>
    </lineage>
</organism>
<name>A0A9X1WK78_9CORY</name>
<dbReference type="Proteomes" id="UP001139207">
    <property type="component" value="Unassembled WGS sequence"/>
</dbReference>
<dbReference type="GO" id="GO:0016787">
    <property type="term" value="F:hydrolase activity"/>
    <property type="evidence" value="ECO:0007669"/>
    <property type="project" value="UniProtKB-KW"/>
</dbReference>
<dbReference type="PANTHER" id="PTHR33428">
    <property type="entry name" value="CHLOROPHYLLASE-2, CHLOROPLASTIC"/>
    <property type="match status" value="1"/>
</dbReference>
<dbReference type="EMBL" id="JALIEA010000011">
    <property type="protein sequence ID" value="MCJ7857912.1"/>
    <property type="molecule type" value="Genomic_DNA"/>
</dbReference>
<accession>A0A9X1WK78</accession>
<sequence length="298" mass="32045">MADNVKNLVPRLEKRGPHRVLVGELDFAGIPGRIYTPAEGKAIAGVAFGHDWRVGADGYHATLRHLASWGIAVAAPDTERGVLPNHRGFASDLESCLQILSGVRLGVGNITVDPNKLFFAGHGMGAGAAILAATGRAPAQPAKKRYRDRPTVAGVVAIHPSDTSPSCYRAARHVQAPGLILAPGRTLGIEAGEPERVAALWGGRAVFRRISKASASGFHEKLTRKFLTTNSGFEFAAQDFIRALTTGFILAEDDRHYAAFRDPEVEIKKSEIETRGELFEKLPEFADPLDAVNSALRL</sequence>
<reference evidence="1" key="1">
    <citation type="submission" date="2022-04" db="EMBL/GenBank/DDBJ databases">
        <title>Corynebacterium kalidii LD5P10.</title>
        <authorList>
            <person name="Sun J.Q."/>
        </authorList>
    </citation>
    <scope>NUCLEOTIDE SEQUENCE</scope>
    <source>
        <strain evidence="1">LD5P10</strain>
    </source>
</reference>
<evidence type="ECO:0000313" key="1">
    <source>
        <dbReference type="EMBL" id="MCJ7857912.1"/>
    </source>
</evidence>
<dbReference type="Gene3D" id="3.40.50.1820">
    <property type="entry name" value="alpha/beta hydrolase"/>
    <property type="match status" value="1"/>
</dbReference>
<keyword evidence="2" id="KW-1185">Reference proteome</keyword>
<evidence type="ECO:0000313" key="2">
    <source>
        <dbReference type="Proteomes" id="UP001139207"/>
    </source>
</evidence>